<dbReference type="Gene3D" id="3.30.559.10">
    <property type="entry name" value="Chloramphenicol acetyltransferase-like domain"/>
    <property type="match status" value="2"/>
</dbReference>
<keyword evidence="5" id="KW-1185">Reference proteome</keyword>
<dbReference type="PANTHER" id="PTHR31623">
    <property type="entry name" value="F21J9.9"/>
    <property type="match status" value="1"/>
</dbReference>
<organism evidence="4 5">
    <name type="scientific">Rubroshorea leprosula</name>
    <dbReference type="NCBI Taxonomy" id="152421"/>
    <lineage>
        <taxon>Eukaryota</taxon>
        <taxon>Viridiplantae</taxon>
        <taxon>Streptophyta</taxon>
        <taxon>Embryophyta</taxon>
        <taxon>Tracheophyta</taxon>
        <taxon>Spermatophyta</taxon>
        <taxon>Magnoliopsida</taxon>
        <taxon>eudicotyledons</taxon>
        <taxon>Gunneridae</taxon>
        <taxon>Pentapetalae</taxon>
        <taxon>rosids</taxon>
        <taxon>malvids</taxon>
        <taxon>Malvales</taxon>
        <taxon>Dipterocarpaceae</taxon>
        <taxon>Rubroshorea</taxon>
    </lineage>
</organism>
<evidence type="ECO:0000313" key="5">
    <source>
        <dbReference type="Proteomes" id="UP001054252"/>
    </source>
</evidence>
<accession>A0AAV5M127</accession>
<protein>
    <submittedName>
        <fullName evidence="4">Uncharacterized protein</fullName>
    </submittedName>
</protein>
<reference evidence="4 5" key="1">
    <citation type="journal article" date="2021" name="Commun. Biol.">
        <title>The genome of Shorea leprosula (Dipterocarpaceae) highlights the ecological relevance of drought in aseasonal tropical rainforests.</title>
        <authorList>
            <person name="Ng K.K.S."/>
            <person name="Kobayashi M.J."/>
            <person name="Fawcett J.A."/>
            <person name="Hatakeyama M."/>
            <person name="Paape T."/>
            <person name="Ng C.H."/>
            <person name="Ang C.C."/>
            <person name="Tnah L.H."/>
            <person name="Lee C.T."/>
            <person name="Nishiyama T."/>
            <person name="Sese J."/>
            <person name="O'Brien M.J."/>
            <person name="Copetti D."/>
            <person name="Mohd Noor M.I."/>
            <person name="Ong R.C."/>
            <person name="Putra M."/>
            <person name="Sireger I.Z."/>
            <person name="Indrioko S."/>
            <person name="Kosugi Y."/>
            <person name="Izuno A."/>
            <person name="Isagi Y."/>
            <person name="Lee S.L."/>
            <person name="Shimizu K.K."/>
        </authorList>
    </citation>
    <scope>NUCLEOTIDE SEQUENCE [LARGE SCALE GENOMIC DNA]</scope>
    <source>
        <strain evidence="4">214</strain>
    </source>
</reference>
<name>A0AAV5M127_9ROSI</name>
<evidence type="ECO:0000256" key="3">
    <source>
        <dbReference type="ARBA" id="ARBA00023315"/>
    </source>
</evidence>
<proteinExistence type="inferred from homology"/>
<evidence type="ECO:0000256" key="1">
    <source>
        <dbReference type="ARBA" id="ARBA00009861"/>
    </source>
</evidence>
<keyword evidence="2" id="KW-0808">Transferase</keyword>
<sequence length="427" mass="47657">MKIDIEVISKETITPSSPTPADLRHYHLSYLDQIQPPIFMPLVMFYPSETNTNGVEQAEKIKKSLSEALTIFYPLAGRIKVDNAYVDCNDEGLYFVEAKANCYLSDILDRRDPGDNNSFIPFELDDGADTLPAMVQITFFKCGGLAVLIGMSHKVGDASSLIMFLNCWAAIARGANAEIVAPRFEAATLFPPKDISGFQPRTGIIKENIATKRFVFDASAVANLREKYTVDGGRSTRVEALSAFIWSRFMAATKAETDEQSGEFYTVVQAVNLRTRMDPPLSNHYFGNIIRAVFTKPCAANEYGPHEIVNQIRDAICKVNAEYVKKLQETDGHLEFMKKAAASYLKGEMVSFAFTSLCRFPVYETDFGWGKPVWVGSARMTFKNLVTFFDTKSGDGIEVWINLKEEDMAKFEADEELIAYVSPSPNA</sequence>
<dbReference type="EMBL" id="BPVZ01000169">
    <property type="protein sequence ID" value="GKV43491.1"/>
    <property type="molecule type" value="Genomic_DNA"/>
</dbReference>
<evidence type="ECO:0000313" key="4">
    <source>
        <dbReference type="EMBL" id="GKV43491.1"/>
    </source>
</evidence>
<dbReference type="Proteomes" id="UP001054252">
    <property type="component" value="Unassembled WGS sequence"/>
</dbReference>
<evidence type="ECO:0000256" key="2">
    <source>
        <dbReference type="ARBA" id="ARBA00022679"/>
    </source>
</evidence>
<dbReference type="Pfam" id="PF02458">
    <property type="entry name" value="Transferase"/>
    <property type="match status" value="1"/>
</dbReference>
<gene>
    <name evidence="4" type="ORF">SLEP1_g50779</name>
</gene>
<comment type="caution">
    <text evidence="4">The sequence shown here is derived from an EMBL/GenBank/DDBJ whole genome shotgun (WGS) entry which is preliminary data.</text>
</comment>
<dbReference type="InterPro" id="IPR023213">
    <property type="entry name" value="CAT-like_dom_sf"/>
</dbReference>
<dbReference type="GO" id="GO:0016746">
    <property type="term" value="F:acyltransferase activity"/>
    <property type="evidence" value="ECO:0007669"/>
    <property type="project" value="UniProtKB-KW"/>
</dbReference>
<keyword evidence="3" id="KW-0012">Acyltransferase</keyword>
<comment type="similarity">
    <text evidence="1">Belongs to the plant acyltransferase family.</text>
</comment>
<dbReference type="AlphaFoldDB" id="A0AAV5M127"/>
<dbReference type="PANTHER" id="PTHR31623:SF17">
    <property type="entry name" value="F21J9.9"/>
    <property type="match status" value="1"/>
</dbReference>